<dbReference type="STRING" id="79200.A0A166ER08"/>
<dbReference type="Gramene" id="KZN06866">
    <property type="protein sequence ID" value="KZN06866"/>
    <property type="gene ID" value="DCAR_007703"/>
</dbReference>
<accession>A0A166ER08</accession>
<dbReference type="EMBL" id="CP093344">
    <property type="protein sequence ID" value="WOG89458.1"/>
    <property type="molecule type" value="Genomic_DNA"/>
</dbReference>
<gene>
    <name evidence="1" type="ORF">DCAR_007703</name>
    <name evidence="2" type="ORF">DCAR_0208696</name>
</gene>
<keyword evidence="3" id="KW-1185">Reference proteome</keyword>
<dbReference type="EMBL" id="LNRQ01000002">
    <property type="protein sequence ID" value="KZN06866.1"/>
    <property type="molecule type" value="Genomic_DNA"/>
</dbReference>
<sequence length="159" mass="18840">MVSEGRRTNLHQNPHCVVPAWEREFTEKIGGFAWERFVMAKKRVYSNAKIMEWDDSAAEKAFLDAKNRFWCEYNYLRSDEFLYDSYVYINNNLDWHSRIQEHEEDKNLMLVSKEEFSRNGGTNHGIFKLMLHPVANVKRYAMKKWLPGARALPDMSVSN</sequence>
<name>A0A166ER08_DAUCS</name>
<dbReference type="PANTHER" id="PTHR34567:SF7">
    <property type="entry name" value="PENTATRICOPEPTIDE REPEAT-CONTAINING-LIKE PROTEIN"/>
    <property type="match status" value="1"/>
</dbReference>
<reference evidence="1" key="1">
    <citation type="journal article" date="2016" name="Nat. Genet.">
        <title>A high-quality carrot genome assembly provides new insights into carotenoid accumulation and asterid genome evolution.</title>
        <authorList>
            <person name="Iorizzo M."/>
            <person name="Ellison S."/>
            <person name="Senalik D."/>
            <person name="Zeng P."/>
            <person name="Satapoomin P."/>
            <person name="Huang J."/>
            <person name="Bowman M."/>
            <person name="Iovene M."/>
            <person name="Sanseverino W."/>
            <person name="Cavagnaro P."/>
            <person name="Yildiz M."/>
            <person name="Macko-Podgorni A."/>
            <person name="Moranska E."/>
            <person name="Grzebelus E."/>
            <person name="Grzebelus D."/>
            <person name="Ashrafi H."/>
            <person name="Zheng Z."/>
            <person name="Cheng S."/>
            <person name="Spooner D."/>
            <person name="Van Deynze A."/>
            <person name="Simon P."/>
        </authorList>
    </citation>
    <scope>NUCLEOTIDE SEQUENCE [LARGE SCALE GENOMIC DNA]</scope>
    <source>
        <tissue evidence="1">Leaf</tissue>
    </source>
</reference>
<dbReference type="Proteomes" id="UP000077755">
    <property type="component" value="Chromosome 2"/>
</dbReference>
<evidence type="ECO:0000313" key="1">
    <source>
        <dbReference type="EMBL" id="KZN06866.1"/>
    </source>
</evidence>
<proteinExistence type="predicted"/>
<organism evidence="1">
    <name type="scientific">Daucus carota subsp. sativus</name>
    <name type="common">Carrot</name>
    <dbReference type="NCBI Taxonomy" id="79200"/>
    <lineage>
        <taxon>Eukaryota</taxon>
        <taxon>Viridiplantae</taxon>
        <taxon>Streptophyta</taxon>
        <taxon>Embryophyta</taxon>
        <taxon>Tracheophyta</taxon>
        <taxon>Spermatophyta</taxon>
        <taxon>Magnoliopsida</taxon>
        <taxon>eudicotyledons</taxon>
        <taxon>Gunneridae</taxon>
        <taxon>Pentapetalae</taxon>
        <taxon>asterids</taxon>
        <taxon>campanulids</taxon>
        <taxon>Apiales</taxon>
        <taxon>Apiaceae</taxon>
        <taxon>Apioideae</taxon>
        <taxon>Scandiceae</taxon>
        <taxon>Daucinae</taxon>
        <taxon>Daucus</taxon>
        <taxon>Daucus sect. Daucus</taxon>
    </lineage>
</organism>
<evidence type="ECO:0000313" key="2">
    <source>
        <dbReference type="EMBL" id="WOG89458.1"/>
    </source>
</evidence>
<reference evidence="2" key="2">
    <citation type="submission" date="2022-03" db="EMBL/GenBank/DDBJ databases">
        <title>Draft title - Genomic analysis of global carrot germplasm unveils the trajectory of domestication and the origin of high carotenoid orange carrot.</title>
        <authorList>
            <person name="Iorizzo M."/>
            <person name="Ellison S."/>
            <person name="Senalik D."/>
            <person name="Macko-Podgorni A."/>
            <person name="Grzebelus D."/>
            <person name="Bostan H."/>
            <person name="Rolling W."/>
            <person name="Curaba J."/>
            <person name="Simon P."/>
        </authorList>
    </citation>
    <scope>NUCLEOTIDE SEQUENCE</scope>
    <source>
        <tissue evidence="2">Leaf</tissue>
    </source>
</reference>
<evidence type="ECO:0000313" key="3">
    <source>
        <dbReference type="Proteomes" id="UP000077755"/>
    </source>
</evidence>
<dbReference type="PANTHER" id="PTHR34567">
    <property type="entry name" value="FK506-BINDING-LIKE PROTEIN"/>
    <property type="match status" value="1"/>
</dbReference>
<protein>
    <submittedName>
        <fullName evidence="1">Uncharacterized protein</fullName>
    </submittedName>
</protein>
<dbReference type="AlphaFoldDB" id="A0A166ER08"/>